<feature type="non-terminal residue" evidence="1">
    <location>
        <position position="61"/>
    </location>
</feature>
<proteinExistence type="predicted"/>
<organism evidence="1">
    <name type="scientific">marine metagenome</name>
    <dbReference type="NCBI Taxonomy" id="408172"/>
    <lineage>
        <taxon>unclassified sequences</taxon>
        <taxon>metagenomes</taxon>
        <taxon>ecological metagenomes</taxon>
    </lineage>
</organism>
<accession>A0A382Y774</accession>
<gene>
    <name evidence="1" type="ORF">METZ01_LOCUS431834</name>
</gene>
<name>A0A382Y774_9ZZZZ</name>
<reference evidence="1" key="1">
    <citation type="submission" date="2018-05" db="EMBL/GenBank/DDBJ databases">
        <authorList>
            <person name="Lanie J.A."/>
            <person name="Ng W.-L."/>
            <person name="Kazmierczak K.M."/>
            <person name="Andrzejewski T.M."/>
            <person name="Davidsen T.M."/>
            <person name="Wayne K.J."/>
            <person name="Tettelin H."/>
            <person name="Glass J.I."/>
            <person name="Rusch D."/>
            <person name="Podicherti R."/>
            <person name="Tsui H.-C.T."/>
            <person name="Winkler M.E."/>
        </authorList>
    </citation>
    <scope>NUCLEOTIDE SEQUENCE</scope>
</reference>
<dbReference type="EMBL" id="UINC01173402">
    <property type="protein sequence ID" value="SVD78980.1"/>
    <property type="molecule type" value="Genomic_DNA"/>
</dbReference>
<sequence>MKLSFIHILLSILLFTSPHFAQSKEISNTLYYWETSSGMEWVTIGVDDIHPKYEGETKNDE</sequence>
<evidence type="ECO:0000313" key="1">
    <source>
        <dbReference type="EMBL" id="SVD78980.1"/>
    </source>
</evidence>
<dbReference type="AlphaFoldDB" id="A0A382Y774"/>
<protein>
    <submittedName>
        <fullName evidence="1">Uncharacterized protein</fullName>
    </submittedName>
</protein>